<dbReference type="PANTHER" id="PTHR11772">
    <property type="entry name" value="ASPARAGINE SYNTHETASE"/>
    <property type="match status" value="1"/>
</dbReference>
<dbReference type="InterPro" id="IPR001962">
    <property type="entry name" value="Asn_synthase"/>
</dbReference>
<sequence length="594" mass="67455">MCGIFAIINKSLARIDDKILSEAVVAGAPRGPEQTETSQLQEADFFFHRLAINGLDKLSMQPISIGNVTLICNGEIYNYRELYDLHPDITPKTNSDCEIIIHMYNLYGMKRTLQMLDGVFAFALHIYDYYGDSISDKLYFGRDPFGVRPLYLFEATDKKEGSFIALASELKVLSKLTGTTADNNISPVKPGTYTKLEKPFKVHSRWQVAERNQQYFSLQFHPNVLKNIFPGDHAIISACQDIYKNLITAVKKRIVGTTDRPVACLLSGGLDSSLIAAIVSKFVPELHTFSIGMPGSKDLEYARVVASHINSVHHEVILSKDEFFNAIPNVIYNIESFDTTTVRASVGNYLIGQYISHNHPHKVIFNGDGSDELTGGYIYMLVAPNDIEFDNECKRLLEDIHTFDVLRSDRSISSNGLEPRTPFLDKTFVTEYLNIPAAVRNPRSSYNTHCQVWDRHANYYKSKGLNDIAQIIRSRPEKLLLRYAIDSMESNLLPPQILWRSKEAFSDGVSGEGESWYEVITNKLHGQNEDLSDYTKFATKDHMPPTTVEQLYYRRIYSQFFPNTDKSIPYFWMPKYVEATDASARTLAHYQSNN</sequence>
<dbReference type="SUPFAM" id="SSF52402">
    <property type="entry name" value="Adenine nucleotide alpha hydrolases-like"/>
    <property type="match status" value="1"/>
</dbReference>
<dbReference type="Pfam" id="PF00733">
    <property type="entry name" value="Asn_synthase"/>
    <property type="match status" value="2"/>
</dbReference>
<dbReference type="InterPro" id="IPR029055">
    <property type="entry name" value="Ntn_hydrolases_N"/>
</dbReference>
<dbReference type="CDD" id="cd01991">
    <property type="entry name" value="Asn_synthase_B_C"/>
    <property type="match status" value="1"/>
</dbReference>
<evidence type="ECO:0000259" key="10">
    <source>
        <dbReference type="PROSITE" id="PS51278"/>
    </source>
</evidence>
<dbReference type="GO" id="GO:0005829">
    <property type="term" value="C:cytosol"/>
    <property type="evidence" value="ECO:0007669"/>
    <property type="project" value="TreeGrafter"/>
</dbReference>
<keyword evidence="7" id="KW-0061">Asparagine biosynthesis</keyword>
<dbReference type="AlphaFoldDB" id="A0A6C0CPQ3"/>
<dbReference type="InterPro" id="IPR050795">
    <property type="entry name" value="Asn_Synthetase"/>
</dbReference>
<comment type="catalytic activity">
    <reaction evidence="9">
        <text>L-aspartate + L-glutamine + ATP + H2O = L-asparagine + L-glutamate + AMP + diphosphate + H(+)</text>
        <dbReference type="Rhea" id="RHEA:12228"/>
        <dbReference type="ChEBI" id="CHEBI:15377"/>
        <dbReference type="ChEBI" id="CHEBI:15378"/>
        <dbReference type="ChEBI" id="CHEBI:29985"/>
        <dbReference type="ChEBI" id="CHEBI:29991"/>
        <dbReference type="ChEBI" id="CHEBI:30616"/>
        <dbReference type="ChEBI" id="CHEBI:33019"/>
        <dbReference type="ChEBI" id="CHEBI:58048"/>
        <dbReference type="ChEBI" id="CHEBI:58359"/>
        <dbReference type="ChEBI" id="CHEBI:456215"/>
        <dbReference type="EC" id="6.3.5.4"/>
    </reaction>
</comment>
<dbReference type="PROSITE" id="PS51278">
    <property type="entry name" value="GATASE_TYPE_2"/>
    <property type="match status" value="1"/>
</dbReference>
<dbReference type="PANTHER" id="PTHR11772:SF23">
    <property type="entry name" value="ASPARAGINE SYNTHETASE [GLUTAMINE-HYDROLYZING]"/>
    <property type="match status" value="1"/>
</dbReference>
<protein>
    <recommendedName>
        <fullName evidence="2">asparagine synthase (glutamine-hydrolyzing)</fullName>
        <ecNumber evidence="2">6.3.5.4</ecNumber>
    </recommendedName>
    <alternativeName>
        <fullName evidence="8">Glutamine-dependent asparagine synthetase</fullName>
    </alternativeName>
</protein>
<dbReference type="EMBL" id="MN739467">
    <property type="protein sequence ID" value="QHT06207.1"/>
    <property type="molecule type" value="Genomic_DNA"/>
</dbReference>
<dbReference type="InterPro" id="IPR017932">
    <property type="entry name" value="GATase_2_dom"/>
</dbReference>
<keyword evidence="3" id="KW-0436">Ligase</keyword>
<keyword evidence="5" id="KW-0547">Nucleotide-binding</keyword>
<dbReference type="NCBIfam" id="TIGR01536">
    <property type="entry name" value="asn_synth_AEB"/>
    <property type="match status" value="1"/>
</dbReference>
<dbReference type="GO" id="GO:0005524">
    <property type="term" value="F:ATP binding"/>
    <property type="evidence" value="ECO:0007669"/>
    <property type="project" value="UniProtKB-KW"/>
</dbReference>
<dbReference type="InterPro" id="IPR006426">
    <property type="entry name" value="Asn_synth_AEB"/>
</dbReference>
<dbReference type="Gene3D" id="3.60.20.10">
    <property type="entry name" value="Glutamine Phosphoribosylpyrophosphate, subunit 1, domain 1"/>
    <property type="match status" value="1"/>
</dbReference>
<evidence type="ECO:0000256" key="3">
    <source>
        <dbReference type="ARBA" id="ARBA00022598"/>
    </source>
</evidence>
<dbReference type="InterPro" id="IPR014729">
    <property type="entry name" value="Rossmann-like_a/b/a_fold"/>
</dbReference>
<dbReference type="Pfam" id="PF13537">
    <property type="entry name" value="GATase_7"/>
    <property type="match status" value="1"/>
</dbReference>
<evidence type="ECO:0000313" key="11">
    <source>
        <dbReference type="EMBL" id="QHT06207.1"/>
    </source>
</evidence>
<keyword evidence="6" id="KW-0067">ATP-binding</keyword>
<evidence type="ECO:0000256" key="2">
    <source>
        <dbReference type="ARBA" id="ARBA00012737"/>
    </source>
</evidence>
<keyword evidence="4" id="KW-0028">Amino-acid biosynthesis</keyword>
<evidence type="ECO:0000256" key="5">
    <source>
        <dbReference type="ARBA" id="ARBA00022741"/>
    </source>
</evidence>
<evidence type="ECO:0000256" key="7">
    <source>
        <dbReference type="ARBA" id="ARBA00022888"/>
    </source>
</evidence>
<evidence type="ECO:0000256" key="9">
    <source>
        <dbReference type="ARBA" id="ARBA00048741"/>
    </source>
</evidence>
<feature type="domain" description="Glutamine amidotransferase type-2" evidence="10">
    <location>
        <begin position="2"/>
        <end position="199"/>
    </location>
</feature>
<evidence type="ECO:0000256" key="4">
    <source>
        <dbReference type="ARBA" id="ARBA00022605"/>
    </source>
</evidence>
<organism evidence="11">
    <name type="scientific">viral metagenome</name>
    <dbReference type="NCBI Taxonomy" id="1070528"/>
    <lineage>
        <taxon>unclassified sequences</taxon>
        <taxon>metagenomes</taxon>
        <taxon>organismal metagenomes</taxon>
    </lineage>
</organism>
<evidence type="ECO:0000256" key="1">
    <source>
        <dbReference type="ARBA" id="ARBA00005187"/>
    </source>
</evidence>
<dbReference type="GO" id="GO:0006529">
    <property type="term" value="P:asparagine biosynthetic process"/>
    <property type="evidence" value="ECO:0007669"/>
    <property type="project" value="UniProtKB-KW"/>
</dbReference>
<reference evidence="11" key="1">
    <citation type="journal article" date="2020" name="Nature">
        <title>Giant virus diversity and host interactions through global metagenomics.</title>
        <authorList>
            <person name="Schulz F."/>
            <person name="Roux S."/>
            <person name="Paez-Espino D."/>
            <person name="Jungbluth S."/>
            <person name="Walsh D.A."/>
            <person name="Denef V.J."/>
            <person name="McMahon K.D."/>
            <person name="Konstantinidis K.T."/>
            <person name="Eloe-Fadrosh E.A."/>
            <person name="Kyrpides N.C."/>
            <person name="Woyke T."/>
        </authorList>
    </citation>
    <scope>NUCLEOTIDE SEQUENCE</scope>
    <source>
        <strain evidence="11">GVMAG-M-3300021425-30</strain>
    </source>
</reference>
<comment type="pathway">
    <text evidence="1">Amino-acid biosynthesis; L-asparagine biosynthesis; L-asparagine from L-aspartate (L-Gln route): step 1/1.</text>
</comment>
<dbReference type="Gene3D" id="3.40.50.620">
    <property type="entry name" value="HUPs"/>
    <property type="match status" value="1"/>
</dbReference>
<evidence type="ECO:0000256" key="8">
    <source>
        <dbReference type="ARBA" id="ARBA00030234"/>
    </source>
</evidence>
<dbReference type="EC" id="6.3.5.4" evidence="2"/>
<accession>A0A6C0CPQ3</accession>
<proteinExistence type="predicted"/>
<name>A0A6C0CPQ3_9ZZZZ</name>
<evidence type="ECO:0000256" key="6">
    <source>
        <dbReference type="ARBA" id="ARBA00022840"/>
    </source>
</evidence>
<dbReference type="PIRSF" id="PIRSF001589">
    <property type="entry name" value="Asn_synthetase_glu-h"/>
    <property type="match status" value="1"/>
</dbReference>
<dbReference type="GO" id="GO:0004066">
    <property type="term" value="F:asparagine synthase (glutamine-hydrolyzing) activity"/>
    <property type="evidence" value="ECO:0007669"/>
    <property type="project" value="UniProtKB-EC"/>
</dbReference>
<dbReference type="SUPFAM" id="SSF56235">
    <property type="entry name" value="N-terminal nucleophile aminohydrolases (Ntn hydrolases)"/>
    <property type="match status" value="1"/>
</dbReference>